<dbReference type="GO" id="GO:0000010">
    <property type="term" value="F:heptaprenyl diphosphate synthase activity"/>
    <property type="evidence" value="ECO:0007669"/>
    <property type="project" value="UniProtKB-EC"/>
</dbReference>
<sequence>MKTHRVVTTGLLVSMGLILHFVESMIPMSSIVPGAKLGLANIVSLVGLVLFGFQGGFQILLLRILIGSLMAGTFMTVSFYLSLSGGIFSFLAMFLAYTHLKNKFSLIGISVIGAIFHNLGQVITAYFVISNPGIFYYLPYLVLMAIPTGIGVGLASYFTVNYLPETFLRGSNYGS</sequence>
<accession>B8CY07</accession>
<dbReference type="AlphaFoldDB" id="B8CY07"/>
<organism evidence="2 3">
    <name type="scientific">Halothermothrix orenii (strain H 168 / OCM 544 / DSM 9562)</name>
    <dbReference type="NCBI Taxonomy" id="373903"/>
    <lineage>
        <taxon>Bacteria</taxon>
        <taxon>Bacillati</taxon>
        <taxon>Bacillota</taxon>
        <taxon>Clostridia</taxon>
        <taxon>Halanaerobiales</taxon>
        <taxon>Halothermotrichaceae</taxon>
        <taxon>Halothermothrix</taxon>
    </lineage>
</organism>
<dbReference type="InterPro" id="IPR010898">
    <property type="entry name" value="Hpre_diP_synth_I"/>
</dbReference>
<feature type="transmembrane region" description="Helical" evidence="1">
    <location>
        <begin position="135"/>
        <end position="160"/>
    </location>
</feature>
<dbReference type="PIRSF" id="PIRSF027391">
    <property type="entry name" value="Hpre_diP_synt_I"/>
    <property type="match status" value="1"/>
</dbReference>
<dbReference type="Proteomes" id="UP000000719">
    <property type="component" value="Chromosome"/>
</dbReference>
<evidence type="ECO:0000313" key="3">
    <source>
        <dbReference type="Proteomes" id="UP000000719"/>
    </source>
</evidence>
<evidence type="ECO:0000256" key="1">
    <source>
        <dbReference type="SAM" id="Phobius"/>
    </source>
</evidence>
<keyword evidence="2" id="KW-0808">Transferase</keyword>
<dbReference type="RefSeq" id="WP_012636359.1">
    <property type="nucleotide sequence ID" value="NC_011899.1"/>
</dbReference>
<keyword evidence="1" id="KW-1133">Transmembrane helix</keyword>
<dbReference type="KEGG" id="hor:Hore_14270"/>
<evidence type="ECO:0000313" key="2">
    <source>
        <dbReference type="EMBL" id="ACL70176.1"/>
    </source>
</evidence>
<feature type="transmembrane region" description="Helical" evidence="1">
    <location>
        <begin position="104"/>
        <end position="129"/>
    </location>
</feature>
<dbReference type="eggNOG" id="COG4769">
    <property type="taxonomic scope" value="Bacteria"/>
</dbReference>
<dbReference type="EC" id="2.5.1.30" evidence="2"/>
<name>B8CY07_HALOH</name>
<keyword evidence="1" id="KW-0812">Transmembrane</keyword>
<dbReference type="InterPro" id="IPR014535">
    <property type="entry name" value="Hpre_diP_synt_I"/>
</dbReference>
<keyword evidence="1" id="KW-0472">Membrane</keyword>
<dbReference type="Pfam" id="PF07456">
    <property type="entry name" value="Hpre_diP_synt_I"/>
    <property type="match status" value="1"/>
</dbReference>
<feature type="transmembrane region" description="Helical" evidence="1">
    <location>
        <begin position="78"/>
        <end position="97"/>
    </location>
</feature>
<protein>
    <submittedName>
        <fullName evidence="2">Heptaprenyl diphosphate synthase component I</fullName>
        <ecNumber evidence="2">2.5.1.30</ecNumber>
    </submittedName>
</protein>
<reference evidence="2 3" key="1">
    <citation type="journal article" date="2009" name="PLoS ONE">
        <title>Genome analysis of the anaerobic thermohalophilic bacterium Halothermothrix orenii.</title>
        <authorList>
            <person name="Mavromatis K."/>
            <person name="Ivanova N."/>
            <person name="Anderson I."/>
            <person name="Lykidis A."/>
            <person name="Hooper S.D."/>
            <person name="Sun H."/>
            <person name="Kunin V."/>
            <person name="Lapidus A."/>
            <person name="Hugenholtz P."/>
            <person name="Patel B."/>
            <person name="Kyrpides N.C."/>
        </authorList>
    </citation>
    <scope>NUCLEOTIDE SEQUENCE [LARGE SCALE GENOMIC DNA]</scope>
    <source>
        <strain evidence="3">H 168 / OCM 544 / DSM 9562</strain>
    </source>
</reference>
<dbReference type="HOGENOM" id="CLU_108933_1_1_9"/>
<dbReference type="STRING" id="373903.Hore_14270"/>
<feature type="transmembrane region" description="Helical" evidence="1">
    <location>
        <begin position="38"/>
        <end position="66"/>
    </location>
</feature>
<proteinExistence type="predicted"/>
<dbReference type="EMBL" id="CP001098">
    <property type="protein sequence ID" value="ACL70176.1"/>
    <property type="molecule type" value="Genomic_DNA"/>
</dbReference>
<gene>
    <name evidence="2" type="ordered locus">Hore_14270</name>
</gene>
<feature type="transmembrane region" description="Helical" evidence="1">
    <location>
        <begin position="6"/>
        <end position="26"/>
    </location>
</feature>
<keyword evidence="3" id="KW-1185">Reference proteome</keyword>
<dbReference type="Gene3D" id="1.10.1760.20">
    <property type="match status" value="1"/>
</dbReference>